<evidence type="ECO:0000313" key="3">
    <source>
        <dbReference type="Proteomes" id="UP000039046"/>
    </source>
</evidence>
<protein>
    <recommendedName>
        <fullName evidence="1">Fungal-type protein kinase domain-containing protein</fullName>
    </recommendedName>
</protein>
<dbReference type="Pfam" id="PF17667">
    <property type="entry name" value="Pkinase_fungal"/>
    <property type="match status" value="1"/>
</dbReference>
<dbReference type="EMBL" id="CDHN01000004">
    <property type="protein sequence ID" value="CEJ92532.1"/>
    <property type="molecule type" value="Genomic_DNA"/>
</dbReference>
<dbReference type="AlphaFoldDB" id="A0A0A1TP81"/>
<proteinExistence type="predicted"/>
<dbReference type="STRING" id="1531966.A0A0A1TP81"/>
<feature type="domain" description="Fungal-type protein kinase" evidence="1">
    <location>
        <begin position="93"/>
        <end position="194"/>
    </location>
</feature>
<gene>
    <name evidence="2" type="ORF">VHEMI08181</name>
</gene>
<evidence type="ECO:0000313" key="2">
    <source>
        <dbReference type="EMBL" id="CEJ92532.1"/>
    </source>
</evidence>
<dbReference type="Proteomes" id="UP000039046">
    <property type="component" value="Unassembled WGS sequence"/>
</dbReference>
<keyword evidence="3" id="KW-1185">Reference proteome</keyword>
<accession>A0A0A1TP81</accession>
<reference evidence="2 3" key="1">
    <citation type="journal article" date="2015" name="Genome Announc.">
        <title>Draft Genome Sequence and Gene Annotation of the Entomopathogenic Fungus Verticillium hemipterigenum.</title>
        <authorList>
            <person name="Horn F."/>
            <person name="Habel A."/>
            <person name="Scharf D.H."/>
            <person name="Dworschak J."/>
            <person name="Brakhage A.A."/>
            <person name="Guthke R."/>
            <person name="Hertweck C."/>
            <person name="Linde J."/>
        </authorList>
    </citation>
    <scope>NUCLEOTIDE SEQUENCE [LARGE SCALE GENOMIC DNA]</scope>
</reference>
<name>A0A0A1TP81_9HYPO</name>
<evidence type="ECO:0000259" key="1">
    <source>
        <dbReference type="Pfam" id="PF17667"/>
    </source>
</evidence>
<sequence length="322" mass="35617">MTIDEPFLPPVAALLEMDGHIAGPAPAFFTTFFPPLQTPTEEATSEAQSSPDEFVPWFTRFCTENASDSKWEMKHYFNTDGEGVDLSLMSPSKHIKTIGNRCTDSISYADGLARLYGHARNVFNKDSMRHSLHAFYIHGETLECWVFDRQGMYSSEASSLRGSFTRFSHILTLYQGFTDQEAGMSPFIQQDKSGTWLSKLGDGLKIRLSSEPSFGPGKIFRDDETPKYNANSTQGAAAGFTVQFTFAGVASRNHWDAKQTVTTVKSQAVDDAEANIANHTNCFTVSVRPIPCGTIRKLRLDTTTATATATHEFGLVRYSVAE</sequence>
<dbReference type="OrthoDB" id="5584477at2759"/>
<organism evidence="2 3">
    <name type="scientific">[Torrubiella] hemipterigena</name>
    <dbReference type="NCBI Taxonomy" id="1531966"/>
    <lineage>
        <taxon>Eukaryota</taxon>
        <taxon>Fungi</taxon>
        <taxon>Dikarya</taxon>
        <taxon>Ascomycota</taxon>
        <taxon>Pezizomycotina</taxon>
        <taxon>Sordariomycetes</taxon>
        <taxon>Hypocreomycetidae</taxon>
        <taxon>Hypocreales</taxon>
        <taxon>Clavicipitaceae</taxon>
        <taxon>Clavicipitaceae incertae sedis</taxon>
        <taxon>'Torrubiella' clade</taxon>
    </lineage>
</organism>
<dbReference type="InterPro" id="IPR040976">
    <property type="entry name" value="Pkinase_fungal"/>
</dbReference>
<dbReference type="HOGENOM" id="CLU_863778_0_0_1"/>